<name>L2FJK2_COLFN</name>
<evidence type="ECO:0000313" key="1">
    <source>
        <dbReference type="EMBL" id="ELA26236.1"/>
    </source>
</evidence>
<gene>
    <name evidence="1" type="ORF">CGGC5_12763</name>
</gene>
<proteinExistence type="predicted"/>
<protein>
    <submittedName>
        <fullName evidence="1">Uncharacterized protein</fullName>
    </submittedName>
</protein>
<organism evidence="1">
    <name type="scientific">Colletotrichum fructicola (strain Nara gc5)</name>
    <name type="common">Anthracnose fungus</name>
    <name type="synonym">Colletotrichum gloeosporioides (strain Nara gc5)</name>
    <dbReference type="NCBI Taxonomy" id="1213859"/>
    <lineage>
        <taxon>Eukaryota</taxon>
        <taxon>Fungi</taxon>
        <taxon>Dikarya</taxon>
        <taxon>Ascomycota</taxon>
        <taxon>Pezizomycotina</taxon>
        <taxon>Sordariomycetes</taxon>
        <taxon>Hypocreomycetidae</taxon>
        <taxon>Glomerellales</taxon>
        <taxon>Glomerellaceae</taxon>
        <taxon>Colletotrichum</taxon>
        <taxon>Colletotrichum gloeosporioides species complex</taxon>
    </lineage>
</organism>
<reference evidence="1" key="1">
    <citation type="submission" date="2012-08" db="EMBL/GenBank/DDBJ databases">
        <title>Genome analysis of Colletotrichum orbiculare and Colletotrichum fructicola.</title>
        <authorList>
            <person name="Gan P.H.P."/>
            <person name="Ikeda K."/>
            <person name="Irieda H."/>
            <person name="Narusaka M."/>
            <person name="O'Connell R.J."/>
            <person name="Narusaka Y."/>
            <person name="Takano Y."/>
            <person name="Kubo Y."/>
            <person name="Shirasu K."/>
        </authorList>
    </citation>
    <scope>NUCLEOTIDE SEQUENCE</scope>
    <source>
        <strain evidence="1">Nara gc5</strain>
    </source>
</reference>
<sequence>MTWKSCLGERLPGLGARQDWILDPFEELLRQEALRSASSEATTARTGAKKKVVPQSVSVAVSAMRNVVGAEFDRLMGRIVLWREAMVSAGAEQALLDARLSVVAEAEWVTRPWGLALPWKFPAMDRMVSDLEGTVKELESRKEREG</sequence>
<dbReference type="EMBL" id="KB021066">
    <property type="protein sequence ID" value="ELA26236.1"/>
    <property type="molecule type" value="Genomic_DNA"/>
</dbReference>
<dbReference type="HOGENOM" id="CLU_1777304_0_0_1"/>
<dbReference type="AlphaFoldDB" id="L2FJK2"/>
<accession>L2FJK2</accession>